<dbReference type="Proteomes" id="UP000278222">
    <property type="component" value="Unassembled WGS sequence"/>
</dbReference>
<feature type="transmembrane region" description="Helical" evidence="8">
    <location>
        <begin position="130"/>
        <end position="146"/>
    </location>
</feature>
<dbReference type="Pfam" id="PF00528">
    <property type="entry name" value="BPD_transp_1"/>
    <property type="match status" value="1"/>
</dbReference>
<dbReference type="GO" id="GO:0055085">
    <property type="term" value="P:transmembrane transport"/>
    <property type="evidence" value="ECO:0007669"/>
    <property type="project" value="InterPro"/>
</dbReference>
<feature type="transmembrane region" description="Helical" evidence="8">
    <location>
        <begin position="186"/>
        <end position="210"/>
    </location>
</feature>
<evidence type="ECO:0000256" key="1">
    <source>
        <dbReference type="ARBA" id="ARBA00004429"/>
    </source>
</evidence>
<feature type="transmembrane region" description="Helical" evidence="8">
    <location>
        <begin position="58"/>
        <end position="88"/>
    </location>
</feature>
<evidence type="ECO:0000256" key="3">
    <source>
        <dbReference type="ARBA" id="ARBA00022475"/>
    </source>
</evidence>
<keyword evidence="2 8" id="KW-0813">Transport</keyword>
<evidence type="ECO:0000259" key="9">
    <source>
        <dbReference type="PROSITE" id="PS50928"/>
    </source>
</evidence>
<proteinExistence type="inferred from homology"/>
<keyword evidence="6 8" id="KW-1133">Transmembrane helix</keyword>
<dbReference type="EMBL" id="RJKX01000016">
    <property type="protein sequence ID" value="ROP83796.1"/>
    <property type="molecule type" value="Genomic_DNA"/>
</dbReference>
<sequence length="270" mass="29107">MTGWIAAHRLVVAAVLLFLPAPILIVVLSSFTKAGYIGFPPGELSLRWYAEFFGSADWLATLGLSTLLAALAAILSTLVTFLGALVVTRRRLPLGSTLETLVLLPLIFPHAALGVIMLGLVGMFGWTGEFLGLLLAHFILTIPYAWRPIVAAMRKHDLAVEEAAMSLGAPPFYTFRKVTLPLLRPGLVTALLFTFIISFDEVTVSLFLVGPDLSTLPVKIFSTIQDSGSPVIAAISAILIGFTIIIILLLDRVIGLELFVSADQRRKPAT</sequence>
<feature type="transmembrane region" description="Helical" evidence="8">
    <location>
        <begin position="230"/>
        <end position="250"/>
    </location>
</feature>
<dbReference type="PANTHER" id="PTHR43357:SF4">
    <property type="entry name" value="INNER MEMBRANE ABC TRANSPORTER PERMEASE PROTEIN YDCV"/>
    <property type="match status" value="1"/>
</dbReference>
<evidence type="ECO:0000256" key="4">
    <source>
        <dbReference type="ARBA" id="ARBA00022519"/>
    </source>
</evidence>
<gene>
    <name evidence="10" type="ORF">EDC65_4445</name>
</gene>
<feature type="transmembrane region" description="Helical" evidence="8">
    <location>
        <begin position="100"/>
        <end position="124"/>
    </location>
</feature>
<reference evidence="10 11" key="1">
    <citation type="submission" date="2018-11" db="EMBL/GenBank/DDBJ databases">
        <title>Genomic Encyclopedia of Type Strains, Phase IV (KMG-IV): sequencing the most valuable type-strain genomes for metagenomic binning, comparative biology and taxonomic classification.</title>
        <authorList>
            <person name="Goeker M."/>
        </authorList>
    </citation>
    <scope>NUCLEOTIDE SEQUENCE [LARGE SCALE GENOMIC DNA]</scope>
    <source>
        <strain evidence="10 11">DSM 5900</strain>
    </source>
</reference>
<dbReference type="PANTHER" id="PTHR43357">
    <property type="entry name" value="INNER MEMBRANE ABC TRANSPORTER PERMEASE PROTEIN YDCV"/>
    <property type="match status" value="1"/>
</dbReference>
<evidence type="ECO:0000256" key="8">
    <source>
        <dbReference type="RuleBase" id="RU363032"/>
    </source>
</evidence>
<accession>A0A3N1L006</accession>
<evidence type="ECO:0000313" key="11">
    <source>
        <dbReference type="Proteomes" id="UP000278222"/>
    </source>
</evidence>
<dbReference type="PROSITE" id="PS50928">
    <property type="entry name" value="ABC_TM1"/>
    <property type="match status" value="1"/>
</dbReference>
<dbReference type="Gene3D" id="1.10.3720.10">
    <property type="entry name" value="MetI-like"/>
    <property type="match status" value="1"/>
</dbReference>
<dbReference type="CDD" id="cd06261">
    <property type="entry name" value="TM_PBP2"/>
    <property type="match status" value="1"/>
</dbReference>
<evidence type="ECO:0000256" key="5">
    <source>
        <dbReference type="ARBA" id="ARBA00022692"/>
    </source>
</evidence>
<keyword evidence="3" id="KW-1003">Cell membrane</keyword>
<name>A0A3N1L006_9PROT</name>
<dbReference type="InterPro" id="IPR035906">
    <property type="entry name" value="MetI-like_sf"/>
</dbReference>
<dbReference type="InterPro" id="IPR000515">
    <property type="entry name" value="MetI-like"/>
</dbReference>
<keyword evidence="11" id="KW-1185">Reference proteome</keyword>
<comment type="similarity">
    <text evidence="8">Belongs to the binding-protein-dependent transport system permease family.</text>
</comment>
<feature type="domain" description="ABC transmembrane type-1" evidence="9">
    <location>
        <begin position="62"/>
        <end position="250"/>
    </location>
</feature>
<dbReference type="GO" id="GO:0005886">
    <property type="term" value="C:plasma membrane"/>
    <property type="evidence" value="ECO:0007669"/>
    <property type="project" value="UniProtKB-SubCell"/>
</dbReference>
<evidence type="ECO:0000313" key="10">
    <source>
        <dbReference type="EMBL" id="ROP83796.1"/>
    </source>
</evidence>
<comment type="caution">
    <text evidence="10">The sequence shown here is derived from an EMBL/GenBank/DDBJ whole genome shotgun (WGS) entry which is preliminary data.</text>
</comment>
<dbReference type="RefSeq" id="WP_197735663.1">
    <property type="nucleotide sequence ID" value="NZ_AP019700.1"/>
</dbReference>
<evidence type="ECO:0000256" key="2">
    <source>
        <dbReference type="ARBA" id="ARBA00022448"/>
    </source>
</evidence>
<dbReference type="AlphaFoldDB" id="A0A3N1L006"/>
<protein>
    <submittedName>
        <fullName evidence="10">Putative spermidine/putrescine transport system permease protein</fullName>
    </submittedName>
</protein>
<keyword evidence="7 8" id="KW-0472">Membrane</keyword>
<dbReference type="SUPFAM" id="SSF161098">
    <property type="entry name" value="MetI-like"/>
    <property type="match status" value="1"/>
</dbReference>
<evidence type="ECO:0000256" key="6">
    <source>
        <dbReference type="ARBA" id="ARBA00022989"/>
    </source>
</evidence>
<comment type="subcellular location">
    <subcellularLocation>
        <location evidence="1">Cell inner membrane</location>
        <topology evidence="1">Multi-pass membrane protein</topology>
    </subcellularLocation>
    <subcellularLocation>
        <location evidence="8">Cell membrane</location>
        <topology evidence="8">Multi-pass membrane protein</topology>
    </subcellularLocation>
</comment>
<keyword evidence="5 8" id="KW-0812">Transmembrane</keyword>
<keyword evidence="4" id="KW-0997">Cell inner membrane</keyword>
<evidence type="ECO:0000256" key="7">
    <source>
        <dbReference type="ARBA" id="ARBA00023136"/>
    </source>
</evidence>
<organism evidence="10 11">
    <name type="scientific">Stella humosa</name>
    <dbReference type="NCBI Taxonomy" id="94"/>
    <lineage>
        <taxon>Bacteria</taxon>
        <taxon>Pseudomonadati</taxon>
        <taxon>Pseudomonadota</taxon>
        <taxon>Alphaproteobacteria</taxon>
        <taxon>Rhodospirillales</taxon>
        <taxon>Stellaceae</taxon>
        <taxon>Stella</taxon>
    </lineage>
</organism>